<comment type="caution">
    <text evidence="1">The sequence shown here is derived from an EMBL/GenBank/DDBJ whole genome shotgun (WGS) entry which is preliminary data.</text>
</comment>
<accession>A0A0G1U0G4</accession>
<dbReference type="Proteomes" id="UP000034772">
    <property type="component" value="Unassembled WGS sequence"/>
</dbReference>
<protein>
    <submittedName>
        <fullName evidence="1">Uncharacterized protein</fullName>
    </submittedName>
</protein>
<evidence type="ECO:0000313" key="1">
    <source>
        <dbReference type="EMBL" id="KKU87571.1"/>
    </source>
</evidence>
<gene>
    <name evidence="1" type="ORF">UY17_C0014G0009</name>
</gene>
<reference evidence="1 2" key="1">
    <citation type="journal article" date="2015" name="Nature">
        <title>rRNA introns, odd ribosomes, and small enigmatic genomes across a large radiation of phyla.</title>
        <authorList>
            <person name="Brown C.T."/>
            <person name="Hug L.A."/>
            <person name="Thomas B.C."/>
            <person name="Sharon I."/>
            <person name="Castelle C.J."/>
            <person name="Singh A."/>
            <person name="Wilkins M.J."/>
            <person name="Williams K.H."/>
            <person name="Banfield J.F."/>
        </authorList>
    </citation>
    <scope>NUCLEOTIDE SEQUENCE [LARGE SCALE GENOMIC DNA]</scope>
</reference>
<dbReference type="AlphaFoldDB" id="A0A0G1U0G4"/>
<sequence>MLSCQFILLLVLLSIVDVVCQEKSFVGPAGFEPATPKV</sequence>
<proteinExistence type="predicted"/>
<organism evidence="1 2">
    <name type="scientific">Candidatus Beckwithbacteria bacterium GW2011_GWC2_47_9</name>
    <dbReference type="NCBI Taxonomy" id="1618373"/>
    <lineage>
        <taxon>Bacteria</taxon>
        <taxon>Candidatus Beckwithiibacteriota</taxon>
    </lineage>
</organism>
<name>A0A0G1U0G4_9BACT</name>
<dbReference type="EMBL" id="LCOZ01000014">
    <property type="protein sequence ID" value="KKU87571.1"/>
    <property type="molecule type" value="Genomic_DNA"/>
</dbReference>
<evidence type="ECO:0000313" key="2">
    <source>
        <dbReference type="Proteomes" id="UP000034772"/>
    </source>
</evidence>